<dbReference type="Gene3D" id="2.60.40.2030">
    <property type="match status" value="5"/>
</dbReference>
<sequence>VTVSTSDDLLAEGTETFTVLIDNMTNTSTVSATSNGQIVDNELYLDFIAPSGTIAENGGTYNATIKLNQIHTHDVVVTYSTVSGTAGSSDYTVVTNQTVTILAGQTTVFLPIAITDDFAVEPSETFQIQINSVVDVTTSLPVTYNNNPHTVTITDNDLDLSLSLASPNTVVSENAGTAVFTISLNNAHSKNIVLTYNTSNGTATAGSDYTGTGGNQTVIIPAGQTSVTISIPITNDTLYEGASETFNVNLVSAADVDGYPVQISGATLHQVIIQDDDVAPVLSLNTAPSPENVDYTFEIELNAPASHNVTGTWTFLPGTATAADFNNGAAMPSGTFTILAGSTSVIISVPVTDDAIAEGYEDFTIRLDNITGANATPVIGTGQIVDDELAVGFTETSATVVEGASHTAVIELSYATLEDVVVTYEIVGIDATGGSDFIAATGTVTIAAGQTTATILAQTLQDTLNESNEQFKIRLTGVSTTGPVTPTIPVPVSEKIITIDDDELDPAISMTVPGFVNENGGAQIVSVERSTNSGVTNSVNVRFDGAGFTVTYNGVTYNPGQMFTVAFSGFLNSQNITFTPINNGTFNGDSTVTVTLSDPVNARLPSTTYSFSLLDDEASTTEEYGYGYPGPIIDGNVHGALVGDDGRNVLSIGETVIASIIRNVTVDPKSGIDQVRMQTQTGVHHILDNEVLAGADGRAIIELTTGAAGNSIVSGNIIHASAKGDDIVALRTLGGAVGAVSSNKIYLAEGTFAGPDGANDLTLTTLNASAGSVVTQNSVGVIGNNIVAGGDGDDIVTVRTAGNNAGTWSGQVSALATGSINAVSAAMLKDGGYAVAYQSSSSAYYMIMNMDGSTRVTSTTLNGSGYAPEIAVLENGNIVFAYHNNTSGQDIRIKIVAPDGTTVLADTAIVTSGTTLYPQIASVKDGGFVVTWYDGSSIATITRYNASGTQTYTENINQTGSELAPAIAALQNGGYVVTWMNNATGNHDVYFQRYNADNSKAGGIVAVSNGGQSDSSPQIKTLQDGGFVIAWYNPNTQDGNHAITASIYNADGTLRTGNVLVTRTTGLTENLAEIVPLSDGGFIVTYYRANFNISGQSSAQDTYMARFDKDGHMVGDEVRLSTYGASSNDQYANIIEMRDGNLMVVYSDAGVGGVISKTITPPGASIIQGNDFALGDGANRLIVDAQSGTGRTALNDAYDQNSGGSGSVISGNRITSGSGVDEVLLTASSGVGGNAIANSGGGSYNKIWTVDSTLPSSNSDQGIAVAGLADGRFGIVWSESGATGYDIFLQLHDRNGSAIGDQIVVADIGSNQLYYPSITGLADGGYVVSWQNASVTSGAIQYVIYNANGTVRVATQTLDAGASTDQQADITALSDGGFIVVWSENTTTGNYRIRVARFDEDGNAIGDQSVLTPSNGGHAYAPDVVSTPDGGYVVSWRNNSNYLDWQRFDAAGKAVTGVIASPSAYSNYYSQVTVLANGNVLVTQNYSSSVSAGKMLLYNQSGQLLQVLNDPSTYMYRAQSMPLADGGFIVAYRDSSSSVNLARYTADGVLLGSVVGLASSTPAATNDDKVLSITQVGEDSFVVAWTNGTQSYASMFKFSDTFNVGGDASVVENNTISTHGNDDSITLSSSGGTGGQAAESGAGTYGSQLVTQAGDASVIQNNTVDAGDGNDIVNLSATGGNSNYTKIDGKTAQVLDNTIITGDGNDQVNITASGGNGNALSNRVAGNMIDMGAGNDSLTSFSTHFLRNNVVLGSGDNSANITAEFFNDNKISSTTGADSIFVSGVSTAHNNQISLGSGNDSFTLASSTVALAAGRGQTIDNLSNAQALNVPQTVLLSNGNYVTTWYESVSGNTNVYAQIFDKNGQAIGSRIALATTASNELSPSITAISGGGFVASYADTTNQNFYLAKYNASGTQQGSTVQIPDTGASTTNYAYTPQLATLTNGNIVVARMEFNGSYYHVYRTVYDSNLNIVNSSYDITASQISSSYNSYF</sequence>
<dbReference type="Proteomes" id="UP000249557">
    <property type="component" value="Unassembled WGS sequence"/>
</dbReference>
<feature type="non-terminal residue" evidence="6">
    <location>
        <position position="1"/>
    </location>
</feature>
<feature type="domain" description="Calx-beta" evidence="5">
    <location>
        <begin position="269"/>
        <end position="368"/>
    </location>
</feature>
<gene>
    <name evidence="6" type="ORF">DI626_06820</name>
</gene>
<feature type="domain" description="Calx-beta" evidence="5">
    <location>
        <begin position="34"/>
        <end position="131"/>
    </location>
</feature>
<dbReference type="SUPFAM" id="SSF82171">
    <property type="entry name" value="DPP6 N-terminal domain-like"/>
    <property type="match status" value="2"/>
</dbReference>
<dbReference type="Pfam" id="PF03160">
    <property type="entry name" value="Calx-beta"/>
    <property type="match status" value="3"/>
</dbReference>
<dbReference type="InterPro" id="IPR003644">
    <property type="entry name" value="Calx_beta"/>
</dbReference>
<evidence type="ECO:0000256" key="4">
    <source>
        <dbReference type="SAM" id="MobiDB-lite"/>
    </source>
</evidence>
<evidence type="ECO:0000256" key="2">
    <source>
        <dbReference type="ARBA" id="ARBA00022737"/>
    </source>
</evidence>
<evidence type="ECO:0000313" key="7">
    <source>
        <dbReference type="Proteomes" id="UP000249557"/>
    </source>
</evidence>
<keyword evidence="3" id="KW-0106">Calcium</keyword>
<feature type="region of interest" description="Disordered" evidence="4">
    <location>
        <begin position="1616"/>
        <end position="1642"/>
    </location>
</feature>
<evidence type="ECO:0000259" key="5">
    <source>
        <dbReference type="SMART" id="SM00237"/>
    </source>
</evidence>
<feature type="domain" description="Calx-beta" evidence="5">
    <location>
        <begin position="380"/>
        <end position="476"/>
    </location>
</feature>
<keyword evidence="1" id="KW-0732">Signal</keyword>
<dbReference type="GO" id="GO:0016020">
    <property type="term" value="C:membrane"/>
    <property type="evidence" value="ECO:0007669"/>
    <property type="project" value="InterPro"/>
</dbReference>
<feature type="non-terminal residue" evidence="6">
    <location>
        <position position="1992"/>
    </location>
</feature>
<reference evidence="6 7" key="1">
    <citation type="submission" date="2017-08" db="EMBL/GenBank/DDBJ databases">
        <title>Infants hospitalized years apart are colonized by the same room-sourced microbial strains.</title>
        <authorList>
            <person name="Brooks B."/>
            <person name="Olm M.R."/>
            <person name="Firek B.A."/>
            <person name="Baker R."/>
            <person name="Thomas B.C."/>
            <person name="Morowitz M.J."/>
            <person name="Banfield J.F."/>
        </authorList>
    </citation>
    <scope>NUCLEOTIDE SEQUENCE [LARGE SCALE GENOMIC DNA]</scope>
    <source>
        <strain evidence="6">S2_018_000_R2_104</strain>
    </source>
</reference>
<name>A0A2W5A116_9BACT</name>
<accession>A0A2W5A116</accession>
<dbReference type="SUPFAM" id="SSF141072">
    <property type="entry name" value="CalX-like"/>
    <property type="match status" value="5"/>
</dbReference>
<proteinExistence type="predicted"/>
<organism evidence="6 7">
    <name type="scientific">Micavibrio aeruginosavorus</name>
    <dbReference type="NCBI Taxonomy" id="349221"/>
    <lineage>
        <taxon>Bacteria</taxon>
        <taxon>Pseudomonadati</taxon>
        <taxon>Bdellovibrionota</taxon>
        <taxon>Bdellovibrionia</taxon>
        <taxon>Bdellovibrionales</taxon>
        <taxon>Pseudobdellovibrionaceae</taxon>
        <taxon>Micavibrio</taxon>
    </lineage>
</organism>
<feature type="compositionally biased region" description="Low complexity" evidence="4">
    <location>
        <begin position="1624"/>
        <end position="1642"/>
    </location>
</feature>
<dbReference type="GO" id="GO:0004930">
    <property type="term" value="F:G protein-coupled receptor activity"/>
    <property type="evidence" value="ECO:0007669"/>
    <property type="project" value="InterPro"/>
</dbReference>
<dbReference type="PANTHER" id="PTHR46682:SF1">
    <property type="entry name" value="ADHESION G-PROTEIN COUPLED RECEPTOR V1"/>
    <property type="match status" value="1"/>
</dbReference>
<dbReference type="PANTHER" id="PTHR46682">
    <property type="entry name" value="ADHESION G-PROTEIN COUPLED RECEPTOR V1"/>
    <property type="match status" value="1"/>
</dbReference>
<dbReference type="EMBL" id="QFNK01000126">
    <property type="protein sequence ID" value="PZO86139.1"/>
    <property type="molecule type" value="Genomic_DNA"/>
</dbReference>
<dbReference type="InterPro" id="IPR026919">
    <property type="entry name" value="ADGRV1"/>
</dbReference>
<dbReference type="SMART" id="SM00237">
    <property type="entry name" value="Calx_beta"/>
    <property type="match status" value="4"/>
</dbReference>
<keyword evidence="2" id="KW-0677">Repeat</keyword>
<protein>
    <recommendedName>
        <fullName evidence="5">Calx-beta domain-containing protein</fullName>
    </recommendedName>
</protein>
<feature type="domain" description="Calx-beta" evidence="5">
    <location>
        <begin position="149"/>
        <end position="251"/>
    </location>
</feature>
<evidence type="ECO:0000256" key="1">
    <source>
        <dbReference type="ARBA" id="ARBA00022729"/>
    </source>
</evidence>
<dbReference type="InterPro" id="IPR038081">
    <property type="entry name" value="CalX-like_sf"/>
</dbReference>
<comment type="caution">
    <text evidence="6">The sequence shown here is derived from an EMBL/GenBank/DDBJ whole genome shotgun (WGS) entry which is preliminary data.</text>
</comment>
<evidence type="ECO:0000313" key="6">
    <source>
        <dbReference type="EMBL" id="PZO86139.1"/>
    </source>
</evidence>
<evidence type="ECO:0000256" key="3">
    <source>
        <dbReference type="ARBA" id="ARBA00022837"/>
    </source>
</evidence>